<feature type="transmembrane region" description="Helical" evidence="1">
    <location>
        <begin position="15"/>
        <end position="33"/>
    </location>
</feature>
<evidence type="ECO:0000313" key="3">
    <source>
        <dbReference type="Proteomes" id="UP000011661"/>
    </source>
</evidence>
<sequence>MSVSSVLQQLRSPRVAMGANLALVMTGSVLALFGVVDLLTGIVIVVLGFAGIVISLLGQQDSQEHE</sequence>
<accession>L9WGH5</accession>
<evidence type="ECO:0000256" key="1">
    <source>
        <dbReference type="SAM" id="Phobius"/>
    </source>
</evidence>
<dbReference type="OrthoDB" id="162839at2157"/>
<feature type="transmembrane region" description="Helical" evidence="1">
    <location>
        <begin position="39"/>
        <end position="58"/>
    </location>
</feature>
<gene>
    <name evidence="2" type="ORF">C495_04242</name>
</gene>
<dbReference type="AlphaFoldDB" id="L9WGH5"/>
<dbReference type="PATRIC" id="fig|1230460.4.peg.854"/>
<proteinExistence type="predicted"/>
<protein>
    <submittedName>
        <fullName evidence="2">Major facilitator family transporter</fullName>
    </submittedName>
</protein>
<comment type="caution">
    <text evidence="2">The sequence shown here is derived from an EMBL/GenBank/DDBJ whole genome shotgun (WGS) entry which is preliminary data.</text>
</comment>
<keyword evidence="3" id="KW-1185">Reference proteome</keyword>
<dbReference type="eggNOG" id="arCOG13439">
    <property type="taxonomic scope" value="Archaea"/>
</dbReference>
<keyword evidence="1" id="KW-1133">Transmembrane helix</keyword>
<evidence type="ECO:0000313" key="2">
    <source>
        <dbReference type="EMBL" id="ELY47438.1"/>
    </source>
</evidence>
<dbReference type="STRING" id="1230460.C495_04242"/>
<reference evidence="2 3" key="1">
    <citation type="journal article" date="2014" name="PLoS Genet.">
        <title>Phylogenetically driven sequencing of extremely halophilic archaea reveals strategies for static and dynamic osmo-response.</title>
        <authorList>
            <person name="Becker E.A."/>
            <person name="Seitzer P.M."/>
            <person name="Tritt A."/>
            <person name="Larsen D."/>
            <person name="Krusor M."/>
            <person name="Yao A.I."/>
            <person name="Wu D."/>
            <person name="Madern D."/>
            <person name="Eisen J.A."/>
            <person name="Darling A.E."/>
            <person name="Facciotti M.T."/>
        </authorList>
    </citation>
    <scope>NUCLEOTIDE SEQUENCE [LARGE SCALE GENOMIC DNA]</scope>
    <source>
        <strain evidence="2 3">JCM 14089</strain>
    </source>
</reference>
<dbReference type="EMBL" id="AOHX01000026">
    <property type="protein sequence ID" value="ELY47438.1"/>
    <property type="molecule type" value="Genomic_DNA"/>
</dbReference>
<organism evidence="2 3">
    <name type="scientific">Natronorubrum sulfidifaciens JCM 14089</name>
    <dbReference type="NCBI Taxonomy" id="1230460"/>
    <lineage>
        <taxon>Archaea</taxon>
        <taxon>Methanobacteriati</taxon>
        <taxon>Methanobacteriota</taxon>
        <taxon>Stenosarchaea group</taxon>
        <taxon>Halobacteria</taxon>
        <taxon>Halobacteriales</taxon>
        <taxon>Natrialbaceae</taxon>
        <taxon>Natronorubrum</taxon>
    </lineage>
</organism>
<keyword evidence="1" id="KW-0812">Transmembrane</keyword>
<keyword evidence="1" id="KW-0472">Membrane</keyword>
<dbReference type="Proteomes" id="UP000011661">
    <property type="component" value="Unassembled WGS sequence"/>
</dbReference>
<dbReference type="RefSeq" id="WP_008160322.1">
    <property type="nucleotide sequence ID" value="NZ_AOHX01000026.1"/>
</dbReference>
<name>L9WGH5_9EURY</name>